<evidence type="ECO:0000313" key="6">
    <source>
        <dbReference type="Proteomes" id="UP000198623"/>
    </source>
</evidence>
<evidence type="ECO:0000256" key="1">
    <source>
        <dbReference type="ARBA" id="ARBA00007177"/>
    </source>
</evidence>
<dbReference type="EMBL" id="FOOU01000001">
    <property type="protein sequence ID" value="SFF87716.1"/>
    <property type="molecule type" value="Genomic_DNA"/>
</dbReference>
<evidence type="ECO:0000313" key="5">
    <source>
        <dbReference type="EMBL" id="SFF87716.1"/>
    </source>
</evidence>
<organism evidence="5 6">
    <name type="scientific">Neptunomonas qingdaonensis</name>
    <dbReference type="NCBI Taxonomy" id="1045558"/>
    <lineage>
        <taxon>Bacteria</taxon>
        <taxon>Pseudomonadati</taxon>
        <taxon>Pseudomonadota</taxon>
        <taxon>Gammaproteobacteria</taxon>
        <taxon>Oceanospirillales</taxon>
        <taxon>Oceanospirillaceae</taxon>
        <taxon>Neptunomonas</taxon>
    </lineage>
</organism>
<dbReference type="GO" id="GO:0005737">
    <property type="term" value="C:cytoplasm"/>
    <property type="evidence" value="ECO:0007669"/>
    <property type="project" value="UniProtKB-SubCell"/>
</dbReference>
<dbReference type="GO" id="GO:0016151">
    <property type="term" value="F:nickel cation binding"/>
    <property type="evidence" value="ECO:0007669"/>
    <property type="project" value="UniProtKB-UniRule"/>
</dbReference>
<keyword evidence="3 4" id="KW-0143">Chaperone</keyword>
<gene>
    <name evidence="4" type="primary">ureD</name>
    <name evidence="5" type="ORF">SAMN05216175_101485</name>
</gene>
<evidence type="ECO:0000256" key="2">
    <source>
        <dbReference type="ARBA" id="ARBA00022988"/>
    </source>
</evidence>
<sequence>MNAPVTNLKAPSSSIGWKARLHLGYQHRQGKTRLVDRLQRGPLAVQRPLHPEGSPCHTYLLHPPGGVVGGDQLDIRVHTQTGAHTVITTPGATKFYRSDEKMAYQHQTLTVEKDSTLEWLPQENICFPGAHAQIHSDIHLTQGSRFIGWELQCLGRPANQERFSHGSIDAKTRVFIDEQVTLVDQMTTQADSLIDSAAGLRGYAMSATLIAGTIEAEYLESVRAVLESFEPQLPVGATWVDGLLVVRMLGNNTEDIQNVLIPVWKTLREQWLQIPACPPRIWAT</sequence>
<dbReference type="Proteomes" id="UP000198623">
    <property type="component" value="Unassembled WGS sequence"/>
</dbReference>
<keyword evidence="2 4" id="KW-0996">Nickel insertion</keyword>
<reference evidence="6" key="1">
    <citation type="submission" date="2016-10" db="EMBL/GenBank/DDBJ databases">
        <authorList>
            <person name="Varghese N."/>
            <person name="Submissions S."/>
        </authorList>
    </citation>
    <scope>NUCLEOTIDE SEQUENCE [LARGE SCALE GENOMIC DNA]</scope>
    <source>
        <strain evidence="6">CGMCC 1.10971</strain>
    </source>
</reference>
<keyword evidence="4" id="KW-0963">Cytoplasm</keyword>
<name>A0A1I2MEC0_9GAMM</name>
<dbReference type="AlphaFoldDB" id="A0A1I2MEC0"/>
<evidence type="ECO:0000256" key="4">
    <source>
        <dbReference type="HAMAP-Rule" id="MF_01384"/>
    </source>
</evidence>
<dbReference type="RefSeq" id="WP_090723859.1">
    <property type="nucleotide sequence ID" value="NZ_FOOU01000001.1"/>
</dbReference>
<dbReference type="PANTHER" id="PTHR33643:SF1">
    <property type="entry name" value="UREASE ACCESSORY PROTEIN D"/>
    <property type="match status" value="1"/>
</dbReference>
<comment type="subunit">
    <text evidence="4">UreD, UreF and UreG form a complex that acts as a GTP-hydrolysis-dependent molecular chaperone, activating the urease apoprotein by helping to assemble the nickel containing metallocenter of UreC. The UreE protein probably delivers the nickel.</text>
</comment>
<protein>
    <recommendedName>
        <fullName evidence="4">Urease accessory protein UreD</fullName>
    </recommendedName>
</protein>
<keyword evidence="6" id="KW-1185">Reference proteome</keyword>
<dbReference type="HAMAP" id="MF_01384">
    <property type="entry name" value="UreD"/>
    <property type="match status" value="1"/>
</dbReference>
<evidence type="ECO:0000256" key="3">
    <source>
        <dbReference type="ARBA" id="ARBA00023186"/>
    </source>
</evidence>
<comment type="subcellular location">
    <subcellularLocation>
        <location evidence="4">Cytoplasm</location>
    </subcellularLocation>
</comment>
<proteinExistence type="inferred from homology"/>
<dbReference type="PANTHER" id="PTHR33643">
    <property type="entry name" value="UREASE ACCESSORY PROTEIN D"/>
    <property type="match status" value="1"/>
</dbReference>
<dbReference type="STRING" id="1045558.SAMN05216175_101485"/>
<comment type="function">
    <text evidence="4">Required for maturation of urease via the functional incorporation of the urease nickel metallocenter.</text>
</comment>
<dbReference type="Pfam" id="PF01774">
    <property type="entry name" value="UreD"/>
    <property type="match status" value="1"/>
</dbReference>
<dbReference type="OrthoDB" id="9798842at2"/>
<dbReference type="InterPro" id="IPR002669">
    <property type="entry name" value="UreD"/>
</dbReference>
<comment type="similarity">
    <text evidence="1 4">Belongs to the UreD family.</text>
</comment>
<accession>A0A1I2MEC0</accession>